<dbReference type="Gene3D" id="1.10.3660.10">
    <property type="entry name" value="6-phosphogluconate dehydrogenase C-terminal like domain"/>
    <property type="match status" value="1"/>
</dbReference>
<dbReference type="GO" id="GO:0006571">
    <property type="term" value="P:tyrosine biosynthetic process"/>
    <property type="evidence" value="ECO:0007669"/>
    <property type="project" value="UniProtKB-UniPathway"/>
</dbReference>
<gene>
    <name evidence="13" type="ORF">CVV65_07875</name>
</gene>
<evidence type="ECO:0000256" key="3">
    <source>
        <dbReference type="ARBA" id="ARBA00012068"/>
    </source>
</evidence>
<organism evidence="13 14">
    <name type="scientific">Kyrpidia spormannii</name>
    <dbReference type="NCBI Taxonomy" id="2055160"/>
    <lineage>
        <taxon>Bacteria</taxon>
        <taxon>Bacillati</taxon>
        <taxon>Bacillota</taxon>
        <taxon>Bacilli</taxon>
        <taxon>Bacillales</taxon>
        <taxon>Alicyclobacillaceae</taxon>
        <taxon>Kyrpidia</taxon>
    </lineage>
</organism>
<dbReference type="InterPro" id="IPR046825">
    <property type="entry name" value="PDH_C"/>
</dbReference>
<name>A0A2K8N7Q7_9BACL</name>
<keyword evidence="9" id="KW-0057">Aromatic amino acid biosynthesis</keyword>
<comment type="catalytic activity">
    <reaction evidence="10">
        <text>prephenate + NAD(+) = 3-(4-hydroxyphenyl)pyruvate + CO2 + NADH</text>
        <dbReference type="Rhea" id="RHEA:13869"/>
        <dbReference type="ChEBI" id="CHEBI:16526"/>
        <dbReference type="ChEBI" id="CHEBI:29934"/>
        <dbReference type="ChEBI" id="CHEBI:36242"/>
        <dbReference type="ChEBI" id="CHEBI:57540"/>
        <dbReference type="ChEBI" id="CHEBI:57945"/>
        <dbReference type="EC" id="1.3.1.12"/>
    </reaction>
</comment>
<dbReference type="PANTHER" id="PTHR21363">
    <property type="entry name" value="PREPHENATE DEHYDROGENASE"/>
    <property type="match status" value="1"/>
</dbReference>
<dbReference type="Pfam" id="PF20463">
    <property type="entry name" value="PDH_C"/>
    <property type="match status" value="1"/>
</dbReference>
<evidence type="ECO:0000256" key="5">
    <source>
        <dbReference type="ARBA" id="ARBA00022498"/>
    </source>
</evidence>
<comment type="pathway">
    <text evidence="1">Amino-acid biosynthesis; L-tyrosine biosynthesis; (4-hydroxyphenyl)pyruvate from prephenate (NAD(+) route): step 1/1.</text>
</comment>
<evidence type="ECO:0000256" key="1">
    <source>
        <dbReference type="ARBA" id="ARBA00005067"/>
    </source>
</evidence>
<evidence type="ECO:0000256" key="7">
    <source>
        <dbReference type="ARBA" id="ARBA00023002"/>
    </source>
</evidence>
<dbReference type="Proteomes" id="UP000231932">
    <property type="component" value="Chromosome"/>
</dbReference>
<evidence type="ECO:0000259" key="11">
    <source>
        <dbReference type="PROSITE" id="PS51176"/>
    </source>
</evidence>
<dbReference type="Pfam" id="PF01842">
    <property type="entry name" value="ACT"/>
    <property type="match status" value="1"/>
</dbReference>
<sequence length="372" mass="40188">MTEKGPALHRIAVVGCGLIGGSLALAWQRAGVAREIVGVDVSAEHLDIALEIGAIDRALTLRSAMQEADLVVLAAPVKESMALLREIAAFRPAAGTLITDVGSTKRAICQEATRVLPEGVSFIGGHPMAGSEKSGIRAASPRLYENAVYVLTPNPGEKPEMIQRLRDLVQAAGAQVLILDPEHHDSLVAAVSHLPHVVAAQLVHQVAELGEDDPLYAVLAAGGFRDVTRIASGHPVMWRDILLTNGDRLRPLFERWKDQIEELLGWINRRDGEALETFFRQAAQWRDALPVRGRGAIRPAFQCTVDVPDQPGIIGTVATLLGEAGINLRNIAILESREDEDGQLSLTFDTEAGRDQAARLLAEHGFKVDPRM</sequence>
<dbReference type="EC" id="1.3.1.12" evidence="3"/>
<accession>A0A2K8N7Q7</accession>
<dbReference type="PANTHER" id="PTHR21363:SF0">
    <property type="entry name" value="PREPHENATE DEHYDROGENASE [NADP(+)]"/>
    <property type="match status" value="1"/>
</dbReference>
<evidence type="ECO:0000313" key="13">
    <source>
        <dbReference type="EMBL" id="ATY84847.1"/>
    </source>
</evidence>
<evidence type="ECO:0000256" key="6">
    <source>
        <dbReference type="ARBA" id="ARBA00022605"/>
    </source>
</evidence>
<dbReference type="InterPro" id="IPR008927">
    <property type="entry name" value="6-PGluconate_DH-like_C_sf"/>
</dbReference>
<evidence type="ECO:0000256" key="8">
    <source>
        <dbReference type="ARBA" id="ARBA00023027"/>
    </source>
</evidence>
<dbReference type="InterPro" id="IPR036291">
    <property type="entry name" value="NAD(P)-bd_dom_sf"/>
</dbReference>
<reference evidence="14" key="1">
    <citation type="submission" date="2017-11" db="EMBL/GenBank/DDBJ databases">
        <title>Complete Genome Sequence of Kyrpidia sp. Strain EA-1, a thermophilic, hydrogen-oxidizing Bacterium, isolated from the Azores.</title>
        <authorList>
            <person name="Reiner J.E."/>
            <person name="Lapp C.J."/>
            <person name="Bunk B."/>
            <person name="Gescher J."/>
        </authorList>
    </citation>
    <scope>NUCLEOTIDE SEQUENCE [LARGE SCALE GENOMIC DNA]</scope>
    <source>
        <strain evidence="14">EA-1</strain>
    </source>
</reference>
<dbReference type="InterPro" id="IPR050812">
    <property type="entry name" value="Preph/Arog_dehydrog"/>
</dbReference>
<evidence type="ECO:0000313" key="14">
    <source>
        <dbReference type="Proteomes" id="UP000231932"/>
    </source>
</evidence>
<dbReference type="FunFam" id="3.40.50.720:FF:000208">
    <property type="entry name" value="Prephenate dehydrogenase"/>
    <property type="match status" value="1"/>
</dbReference>
<feature type="domain" description="Prephenate/arogenate dehydrogenase" evidence="11">
    <location>
        <begin position="9"/>
        <end position="297"/>
    </location>
</feature>
<proteinExistence type="inferred from homology"/>
<dbReference type="Pfam" id="PF02153">
    <property type="entry name" value="PDH_N"/>
    <property type="match status" value="1"/>
</dbReference>
<evidence type="ECO:0000259" key="12">
    <source>
        <dbReference type="PROSITE" id="PS51671"/>
    </source>
</evidence>
<dbReference type="EMBL" id="CP024955">
    <property type="protein sequence ID" value="ATY84847.1"/>
    <property type="molecule type" value="Genomic_DNA"/>
</dbReference>
<evidence type="ECO:0000256" key="9">
    <source>
        <dbReference type="ARBA" id="ARBA00023141"/>
    </source>
</evidence>
<dbReference type="PROSITE" id="PS51671">
    <property type="entry name" value="ACT"/>
    <property type="match status" value="1"/>
</dbReference>
<dbReference type="SUPFAM" id="SSF55021">
    <property type="entry name" value="ACT-like"/>
    <property type="match status" value="1"/>
</dbReference>
<dbReference type="RefSeq" id="WP_100667654.1">
    <property type="nucleotide sequence ID" value="NZ_CP024955.1"/>
</dbReference>
<keyword evidence="8" id="KW-0520">NAD</keyword>
<dbReference type="Gene3D" id="3.40.50.720">
    <property type="entry name" value="NAD(P)-binding Rossmann-like Domain"/>
    <property type="match status" value="1"/>
</dbReference>
<dbReference type="GO" id="GO:0004665">
    <property type="term" value="F:prephenate dehydrogenase (NADP+) activity"/>
    <property type="evidence" value="ECO:0007669"/>
    <property type="project" value="InterPro"/>
</dbReference>
<keyword evidence="7" id="KW-0560">Oxidoreductase</keyword>
<dbReference type="PROSITE" id="PS51176">
    <property type="entry name" value="PDH_ADH"/>
    <property type="match status" value="1"/>
</dbReference>
<evidence type="ECO:0000256" key="4">
    <source>
        <dbReference type="ARBA" id="ARBA00016891"/>
    </source>
</evidence>
<keyword evidence="5" id="KW-0827">Tyrosine biosynthesis</keyword>
<dbReference type="Gene3D" id="3.30.70.260">
    <property type="match status" value="1"/>
</dbReference>
<dbReference type="InterPro" id="IPR002912">
    <property type="entry name" value="ACT_dom"/>
</dbReference>
<dbReference type="AlphaFoldDB" id="A0A2K8N7Q7"/>
<evidence type="ECO:0000256" key="10">
    <source>
        <dbReference type="ARBA" id="ARBA00049260"/>
    </source>
</evidence>
<evidence type="ECO:0000256" key="2">
    <source>
        <dbReference type="ARBA" id="ARBA00007964"/>
    </source>
</evidence>
<dbReference type="InterPro" id="IPR045865">
    <property type="entry name" value="ACT-like_dom_sf"/>
</dbReference>
<protein>
    <recommendedName>
        <fullName evidence="4">Prephenate dehydrogenase</fullName>
        <ecNumber evidence="3">1.3.1.12</ecNumber>
    </recommendedName>
</protein>
<dbReference type="InterPro" id="IPR046826">
    <property type="entry name" value="PDH_N"/>
</dbReference>
<dbReference type="InterPro" id="IPR003099">
    <property type="entry name" value="Prephen_DH"/>
</dbReference>
<dbReference type="FunFam" id="1.10.3660.10:FF:000003">
    <property type="entry name" value="Prephenate dehydrogenase"/>
    <property type="match status" value="1"/>
</dbReference>
<feature type="domain" description="ACT" evidence="12">
    <location>
        <begin position="302"/>
        <end position="372"/>
    </location>
</feature>
<dbReference type="OrthoDB" id="9802008at2"/>
<dbReference type="GO" id="GO:0008977">
    <property type="term" value="F:prephenate dehydrogenase (NAD+) activity"/>
    <property type="evidence" value="ECO:0007669"/>
    <property type="project" value="UniProtKB-EC"/>
</dbReference>
<dbReference type="SUPFAM" id="SSF48179">
    <property type="entry name" value="6-phosphogluconate dehydrogenase C-terminal domain-like"/>
    <property type="match status" value="1"/>
</dbReference>
<keyword evidence="14" id="KW-1185">Reference proteome</keyword>
<dbReference type="KEGG" id="kyr:CVV65_07875"/>
<dbReference type="SUPFAM" id="SSF51735">
    <property type="entry name" value="NAD(P)-binding Rossmann-fold domains"/>
    <property type="match status" value="1"/>
</dbReference>
<dbReference type="UniPathway" id="UPA00122">
    <property type="reaction ID" value="UER00961"/>
</dbReference>
<dbReference type="GO" id="GO:0070403">
    <property type="term" value="F:NAD+ binding"/>
    <property type="evidence" value="ECO:0007669"/>
    <property type="project" value="InterPro"/>
</dbReference>
<keyword evidence="6" id="KW-0028">Amino-acid biosynthesis</keyword>
<comment type="similarity">
    <text evidence="2">Belongs to the prephenate/arogenate dehydrogenase family.</text>
</comment>